<gene>
    <name evidence="1" type="ORF">B0A48_10243</name>
</gene>
<dbReference type="EMBL" id="NAJO01000024">
    <property type="protein sequence ID" value="OQO03578.1"/>
    <property type="molecule type" value="Genomic_DNA"/>
</dbReference>
<evidence type="ECO:0000313" key="2">
    <source>
        <dbReference type="Proteomes" id="UP000192596"/>
    </source>
</evidence>
<evidence type="ECO:0000313" key="1">
    <source>
        <dbReference type="EMBL" id="OQO03578.1"/>
    </source>
</evidence>
<sequence length="324" mass="36326">MLWHFPLPTRVDCLLQTKDGYGVTLSLPAVLAPLLTPPTWSTTHYHRATLEMAYYHLPANYALSEESDLPTRTSAADDDSSDNASSMEEIIVNVGGCPVHFTVPKNRNVSLPAPEDDAVLEAQGRAFMAELEEVESFLTPEIWAQYRAAMNARDRQHADDLALLAELEAVEGAMTRDVWDRIWAGKTKAQLDRVLALKRQQVDAQQREYRDEIMDPEGTVEGMIEATKVLAVARRKHLREVQAKLEQNETTPRSARKWPHDENVREILKGYDHLKESLQREGGSPCNAEETRLVLKKLASVEAQRMFLEFGDHGPGTQVGVSAS</sequence>
<keyword evidence="2" id="KW-1185">Reference proteome</keyword>
<protein>
    <submittedName>
        <fullName evidence="1">Uncharacterized protein</fullName>
    </submittedName>
</protein>
<accession>A0A1V8SX77</accession>
<comment type="caution">
    <text evidence="1">The sequence shown here is derived from an EMBL/GenBank/DDBJ whole genome shotgun (WGS) entry which is preliminary data.</text>
</comment>
<organism evidence="1 2">
    <name type="scientific">Cryoendolithus antarcticus</name>
    <dbReference type="NCBI Taxonomy" id="1507870"/>
    <lineage>
        <taxon>Eukaryota</taxon>
        <taxon>Fungi</taxon>
        <taxon>Dikarya</taxon>
        <taxon>Ascomycota</taxon>
        <taxon>Pezizomycotina</taxon>
        <taxon>Dothideomycetes</taxon>
        <taxon>Dothideomycetidae</taxon>
        <taxon>Cladosporiales</taxon>
        <taxon>Cladosporiaceae</taxon>
        <taxon>Cryoendolithus</taxon>
    </lineage>
</organism>
<dbReference type="AlphaFoldDB" id="A0A1V8SX77"/>
<dbReference type="Proteomes" id="UP000192596">
    <property type="component" value="Unassembled WGS sequence"/>
</dbReference>
<reference evidence="2" key="1">
    <citation type="submission" date="2017-03" db="EMBL/GenBank/DDBJ databases">
        <title>Genomes of endolithic fungi from Antarctica.</title>
        <authorList>
            <person name="Coleine C."/>
            <person name="Masonjones S."/>
            <person name="Stajich J.E."/>
        </authorList>
    </citation>
    <scope>NUCLEOTIDE SEQUENCE [LARGE SCALE GENOMIC DNA]</scope>
    <source>
        <strain evidence="2">CCFEE 5527</strain>
    </source>
</reference>
<proteinExistence type="predicted"/>
<dbReference type="InParanoid" id="A0A1V8SX77"/>
<name>A0A1V8SX77_9PEZI</name>